<dbReference type="Proteomes" id="UP000551758">
    <property type="component" value="Unassembled WGS sequence"/>
</dbReference>
<sequence length="128" mass="15299">MQAMWYKNTPYGAGRWQRKSKCPEEMMKVEHSRIKILPFNWIFRCNFERTKLEVWDRKSFEETKDFQHGITKVVERRQPGQPEPGVLWKQWSFDGDDFDDVEEDEGLDDLEKAEEEGQENVEILPSGE</sequence>
<gene>
    <name evidence="1" type="ORF">HPG69_011606</name>
</gene>
<organism evidence="1 2">
    <name type="scientific">Diceros bicornis minor</name>
    <name type="common">South-central black rhinoceros</name>
    <dbReference type="NCBI Taxonomy" id="77932"/>
    <lineage>
        <taxon>Eukaryota</taxon>
        <taxon>Metazoa</taxon>
        <taxon>Chordata</taxon>
        <taxon>Craniata</taxon>
        <taxon>Vertebrata</taxon>
        <taxon>Euteleostomi</taxon>
        <taxon>Mammalia</taxon>
        <taxon>Eutheria</taxon>
        <taxon>Laurasiatheria</taxon>
        <taxon>Perissodactyla</taxon>
        <taxon>Rhinocerotidae</taxon>
        <taxon>Diceros</taxon>
    </lineage>
</organism>
<proteinExistence type="predicted"/>
<evidence type="ECO:0000313" key="1">
    <source>
        <dbReference type="EMBL" id="KAF5915143.1"/>
    </source>
</evidence>
<dbReference type="AlphaFoldDB" id="A0A7J7EHH8"/>
<keyword evidence="2" id="KW-1185">Reference proteome</keyword>
<accession>A0A7J7EHH8</accession>
<comment type="caution">
    <text evidence="1">The sequence shown here is derived from an EMBL/GenBank/DDBJ whole genome shotgun (WGS) entry which is preliminary data.</text>
</comment>
<reference evidence="1 2" key="1">
    <citation type="journal article" date="2020" name="Mol. Biol. Evol.">
        <title>Interspecific Gene Flow and the Evolution of Specialization in Black and White Rhinoceros.</title>
        <authorList>
            <person name="Moodley Y."/>
            <person name="Westbury M.V."/>
            <person name="Russo I.M."/>
            <person name="Gopalakrishnan S."/>
            <person name="Rakotoarivelo A."/>
            <person name="Olsen R.A."/>
            <person name="Prost S."/>
            <person name="Tunstall T."/>
            <person name="Ryder O.A."/>
            <person name="Dalen L."/>
            <person name="Bruford M.W."/>
        </authorList>
    </citation>
    <scope>NUCLEOTIDE SEQUENCE [LARGE SCALE GENOMIC DNA]</scope>
    <source>
        <strain evidence="1">SBR-YM</strain>
        <tissue evidence="1">Skin</tissue>
    </source>
</reference>
<evidence type="ECO:0000313" key="2">
    <source>
        <dbReference type="Proteomes" id="UP000551758"/>
    </source>
</evidence>
<dbReference type="EMBL" id="JACDTQ010002883">
    <property type="protein sequence ID" value="KAF5915143.1"/>
    <property type="molecule type" value="Genomic_DNA"/>
</dbReference>
<protein>
    <submittedName>
        <fullName evidence="1">Uncharacterized protein</fullName>
    </submittedName>
</protein>
<name>A0A7J7EHH8_DICBM</name>